<name>A0A7X9X5H0_9BURK</name>
<organism evidence="1 2">
    <name type="scientific">Paraburkholderia antibiotica</name>
    <dbReference type="NCBI Taxonomy" id="2728839"/>
    <lineage>
        <taxon>Bacteria</taxon>
        <taxon>Pseudomonadati</taxon>
        <taxon>Pseudomonadota</taxon>
        <taxon>Betaproteobacteria</taxon>
        <taxon>Burkholderiales</taxon>
        <taxon>Burkholderiaceae</taxon>
        <taxon>Paraburkholderia</taxon>
    </lineage>
</organism>
<evidence type="ECO:0000313" key="1">
    <source>
        <dbReference type="EMBL" id="NML31811.1"/>
    </source>
</evidence>
<dbReference type="RefSeq" id="WP_169498068.1">
    <property type="nucleotide sequence ID" value="NZ_JABBFZ010000006.1"/>
</dbReference>
<proteinExistence type="predicted"/>
<reference evidence="1 2" key="1">
    <citation type="submission" date="2020-04" db="EMBL/GenBank/DDBJ databases">
        <title>Paraburkholderia sp. G-4-1-8 isolated from soil.</title>
        <authorList>
            <person name="Dahal R.H."/>
        </authorList>
    </citation>
    <scope>NUCLEOTIDE SEQUENCE [LARGE SCALE GENOMIC DNA]</scope>
    <source>
        <strain evidence="1 2">G-4-1-8</strain>
    </source>
</reference>
<gene>
    <name evidence="1" type="ORF">HHL14_13300</name>
</gene>
<dbReference type="Proteomes" id="UP000583127">
    <property type="component" value="Unassembled WGS sequence"/>
</dbReference>
<comment type="caution">
    <text evidence="1">The sequence shown here is derived from an EMBL/GenBank/DDBJ whole genome shotgun (WGS) entry which is preliminary data.</text>
</comment>
<protein>
    <submittedName>
        <fullName evidence="1">Uncharacterized protein</fullName>
    </submittedName>
</protein>
<sequence length="74" mass="8315">MSYPTNGEAREIEPGILECGPFQNTPEARGGYFAFSGRELHWYEQLKGGQFGLTRAEALMVARDCCRRSRATQT</sequence>
<dbReference type="AlphaFoldDB" id="A0A7X9X5H0"/>
<evidence type="ECO:0000313" key="2">
    <source>
        <dbReference type="Proteomes" id="UP000583127"/>
    </source>
</evidence>
<accession>A0A7X9X5H0</accession>
<keyword evidence="2" id="KW-1185">Reference proteome</keyword>
<dbReference type="EMBL" id="JABBFZ010000006">
    <property type="protein sequence ID" value="NML31811.1"/>
    <property type="molecule type" value="Genomic_DNA"/>
</dbReference>